<dbReference type="InterPro" id="IPR023214">
    <property type="entry name" value="HAD_sf"/>
</dbReference>
<dbReference type="InterPro" id="IPR041492">
    <property type="entry name" value="HAD_2"/>
</dbReference>
<comment type="similarity">
    <text evidence="2">Belongs to the HAD-like hydrolase superfamily. CbbY/CbbZ/Gph/YieH family.</text>
</comment>
<dbReference type="InterPro" id="IPR006439">
    <property type="entry name" value="HAD-SF_hydro_IA"/>
</dbReference>
<evidence type="ECO:0000256" key="2">
    <source>
        <dbReference type="ARBA" id="ARBA00006171"/>
    </source>
</evidence>
<organism evidence="6 7">
    <name type="scientific">Collinsella ureilytica</name>
    <dbReference type="NCBI Taxonomy" id="2869515"/>
    <lineage>
        <taxon>Bacteria</taxon>
        <taxon>Bacillati</taxon>
        <taxon>Actinomycetota</taxon>
        <taxon>Coriobacteriia</taxon>
        <taxon>Coriobacteriales</taxon>
        <taxon>Coriobacteriaceae</taxon>
        <taxon>Collinsella</taxon>
    </lineage>
</organism>
<accession>A0ABS7MLD5</accession>
<evidence type="ECO:0000256" key="1">
    <source>
        <dbReference type="ARBA" id="ARBA00001946"/>
    </source>
</evidence>
<sequence>MKCLDESGKPFAAAIFDMDGVIIDSEIMYLREYLEMSQEFGMGLTEQTVFDLVGGSNQEFKRALVSWWAAAGRTYTEAEAEAAYHAWAEPRGRDYRAIMNPGVFETLTDLKLRGIRLALASSSPMDNICEVLDACGLVDMFEIVVSGDDFEESKPNPAVYLHAVEKLGLKPGACCCIEDSVPGITAGKRAGLTVIAKREERFGFSQDEADLIIDEIPDLLQVL</sequence>
<dbReference type="Gene3D" id="1.10.150.240">
    <property type="entry name" value="Putative phosphatase, domain 2"/>
    <property type="match status" value="1"/>
</dbReference>
<dbReference type="NCBIfam" id="TIGR01509">
    <property type="entry name" value="HAD-SF-IA-v3"/>
    <property type="match status" value="1"/>
</dbReference>
<dbReference type="InterPro" id="IPR051600">
    <property type="entry name" value="Beta-PGM-like"/>
</dbReference>
<dbReference type="InterPro" id="IPR023198">
    <property type="entry name" value="PGP-like_dom2"/>
</dbReference>
<dbReference type="Proteomes" id="UP000700908">
    <property type="component" value="Unassembled WGS sequence"/>
</dbReference>
<gene>
    <name evidence="6" type="ORF">K6V98_06025</name>
</gene>
<dbReference type="PANTHER" id="PTHR46193">
    <property type="entry name" value="6-PHOSPHOGLUCONATE PHOSPHATASE"/>
    <property type="match status" value="1"/>
</dbReference>
<keyword evidence="4" id="KW-0460">Magnesium</keyword>
<dbReference type="PANTHER" id="PTHR46193:SF18">
    <property type="entry name" value="HEXITOL PHOSPHATASE B"/>
    <property type="match status" value="1"/>
</dbReference>
<comment type="cofactor">
    <cofactor evidence="1">
        <name>Mg(2+)</name>
        <dbReference type="ChEBI" id="CHEBI:18420"/>
    </cofactor>
</comment>
<evidence type="ECO:0000256" key="5">
    <source>
        <dbReference type="ARBA" id="ARBA00023277"/>
    </source>
</evidence>
<name>A0ABS7MLD5_9ACTN</name>
<dbReference type="SFLD" id="SFLDG01135">
    <property type="entry name" value="C1.5.6:_HAD__Beta-PGM__Phospha"/>
    <property type="match status" value="1"/>
</dbReference>
<comment type="caution">
    <text evidence="6">The sequence shown here is derived from an EMBL/GenBank/DDBJ whole genome shotgun (WGS) entry which is preliminary data.</text>
</comment>
<dbReference type="SFLD" id="SFLDG01129">
    <property type="entry name" value="C1.5:_HAD__Beta-PGM__Phosphata"/>
    <property type="match status" value="1"/>
</dbReference>
<dbReference type="SFLD" id="SFLDS00003">
    <property type="entry name" value="Haloacid_Dehalogenase"/>
    <property type="match status" value="1"/>
</dbReference>
<dbReference type="Pfam" id="PF13419">
    <property type="entry name" value="HAD_2"/>
    <property type="match status" value="1"/>
</dbReference>
<protein>
    <submittedName>
        <fullName evidence="6">HAD family phosphatase</fullName>
    </submittedName>
</protein>
<evidence type="ECO:0000256" key="3">
    <source>
        <dbReference type="ARBA" id="ARBA00022723"/>
    </source>
</evidence>
<reference evidence="6 7" key="1">
    <citation type="submission" date="2021-08" db="EMBL/GenBank/DDBJ databases">
        <title>Collinsella faecalis sp. nov. isolated from swine faeces.</title>
        <authorList>
            <person name="Oh B.S."/>
            <person name="Lee J.H."/>
        </authorList>
    </citation>
    <scope>NUCLEOTIDE SEQUENCE [LARGE SCALE GENOMIC DNA]</scope>
    <source>
        <strain evidence="6 7">AGMB00827</strain>
    </source>
</reference>
<dbReference type="EMBL" id="JAIMFO010000007">
    <property type="protein sequence ID" value="MBY4797905.1"/>
    <property type="molecule type" value="Genomic_DNA"/>
</dbReference>
<dbReference type="Gene3D" id="3.40.50.1000">
    <property type="entry name" value="HAD superfamily/HAD-like"/>
    <property type="match status" value="1"/>
</dbReference>
<dbReference type="InterPro" id="IPR036412">
    <property type="entry name" value="HAD-like_sf"/>
</dbReference>
<keyword evidence="5" id="KW-0119">Carbohydrate metabolism</keyword>
<keyword evidence="3" id="KW-0479">Metal-binding</keyword>
<proteinExistence type="inferred from homology"/>
<keyword evidence="7" id="KW-1185">Reference proteome</keyword>
<evidence type="ECO:0000313" key="7">
    <source>
        <dbReference type="Proteomes" id="UP000700908"/>
    </source>
</evidence>
<dbReference type="NCBIfam" id="TIGR01549">
    <property type="entry name" value="HAD-SF-IA-v1"/>
    <property type="match status" value="1"/>
</dbReference>
<dbReference type="SUPFAM" id="SSF56784">
    <property type="entry name" value="HAD-like"/>
    <property type="match status" value="1"/>
</dbReference>
<dbReference type="PRINTS" id="PR00413">
    <property type="entry name" value="HADHALOGNASE"/>
</dbReference>
<evidence type="ECO:0000256" key="4">
    <source>
        <dbReference type="ARBA" id="ARBA00022842"/>
    </source>
</evidence>
<evidence type="ECO:0000313" key="6">
    <source>
        <dbReference type="EMBL" id="MBY4797905.1"/>
    </source>
</evidence>